<accession>A0AAW7QCH7</accession>
<reference evidence="1" key="2">
    <citation type="submission" date="2023-01" db="EMBL/GenBank/DDBJ databases">
        <authorList>
            <person name="Uljanovas D."/>
        </authorList>
    </citation>
    <scope>NUCLEOTIDE SEQUENCE</scope>
    <source>
        <strain evidence="1">S41</strain>
    </source>
</reference>
<sequence length="77" mass="8965">MKYNLFTEKKEIILNISKKDTEKKLILEYIKPPFFILTYKNINNEISINDSFEISSNEATLDLECESSCGINLKKKS</sequence>
<dbReference type="EMBL" id="JAQJJG010000007">
    <property type="protein sequence ID" value="MDN5123717.1"/>
    <property type="molecule type" value="Genomic_DNA"/>
</dbReference>
<comment type="caution">
    <text evidence="1">The sequence shown here is derived from an EMBL/GenBank/DDBJ whole genome shotgun (WGS) entry which is preliminary data.</text>
</comment>
<evidence type="ECO:0000313" key="2">
    <source>
        <dbReference type="Proteomes" id="UP001170364"/>
    </source>
</evidence>
<protein>
    <submittedName>
        <fullName evidence="1">Uncharacterized protein</fullName>
    </submittedName>
</protein>
<proteinExistence type="predicted"/>
<dbReference type="Proteomes" id="UP001170364">
    <property type="component" value="Unassembled WGS sequence"/>
</dbReference>
<name>A0AAW7QCH7_9BACT</name>
<gene>
    <name evidence="1" type="ORF">PJV93_07325</name>
</gene>
<organism evidence="1 2">
    <name type="scientific">Aliarcobacter butzleri</name>
    <dbReference type="NCBI Taxonomy" id="28197"/>
    <lineage>
        <taxon>Bacteria</taxon>
        <taxon>Pseudomonadati</taxon>
        <taxon>Campylobacterota</taxon>
        <taxon>Epsilonproteobacteria</taxon>
        <taxon>Campylobacterales</taxon>
        <taxon>Arcobacteraceae</taxon>
        <taxon>Aliarcobacter</taxon>
    </lineage>
</organism>
<dbReference type="AlphaFoldDB" id="A0AAW7QCH7"/>
<dbReference type="RefSeq" id="WP_046993728.1">
    <property type="nucleotide sequence ID" value="NZ_JAKKOW010000003.1"/>
</dbReference>
<evidence type="ECO:0000313" key="1">
    <source>
        <dbReference type="EMBL" id="MDN5123717.1"/>
    </source>
</evidence>
<reference evidence="1" key="1">
    <citation type="journal article" date="2023" name="Microorganisms">
        <title>Genomic Characterization of Arcobacter butzleri Strains Isolated from Various Sources in Lithuania.</title>
        <authorList>
            <person name="Uljanovas D."/>
            <person name="Golz G."/>
            <person name="Fleischmann S."/>
            <person name="Kudirkiene E."/>
            <person name="Kasetiene N."/>
            <person name="Grineviciene A."/>
            <person name="Tamuleviciene E."/>
            <person name="Aksomaitiene J."/>
            <person name="Alter T."/>
            <person name="Malakauskas M."/>
        </authorList>
    </citation>
    <scope>NUCLEOTIDE SEQUENCE</scope>
    <source>
        <strain evidence="1">S41</strain>
    </source>
</reference>